<organism evidence="2 3">
    <name type="scientific">Sphaerosporella brunnea</name>
    <dbReference type="NCBI Taxonomy" id="1250544"/>
    <lineage>
        <taxon>Eukaryota</taxon>
        <taxon>Fungi</taxon>
        <taxon>Dikarya</taxon>
        <taxon>Ascomycota</taxon>
        <taxon>Pezizomycotina</taxon>
        <taxon>Pezizomycetes</taxon>
        <taxon>Pezizales</taxon>
        <taxon>Pyronemataceae</taxon>
        <taxon>Sphaerosporella</taxon>
    </lineage>
</organism>
<accession>A0A5J5F7R5</accession>
<keyword evidence="3" id="KW-1185">Reference proteome</keyword>
<sequence>MRLRDWQSGRVDESDRKAGCVQLLGWCWAGRYVIGRGDWLQAVLEAATWLVFHHAGPGWNQTARAPGPLVLLVSACVLADRLRAEPPQRRPSTPWAVPIVAVPHHVSLSLEVTFYPPDSLNQPAMNSASCLQEACSAGFRVSNLFASRPAATLENNATIGTSCGSPSKTTRGRRISESGHVCTCLADIQETPTPAENLSAPSRGGSTFRTNAGLSNSIASITNFPVTVSTHTQHAGKNNKKNKKSSNTDQTRTTFVATRNVMAQLWTQIRLN</sequence>
<evidence type="ECO:0000313" key="3">
    <source>
        <dbReference type="Proteomes" id="UP000326924"/>
    </source>
</evidence>
<dbReference type="InParanoid" id="A0A5J5F7R5"/>
<dbReference type="EMBL" id="VXIS01000018">
    <property type="protein sequence ID" value="KAA8913006.1"/>
    <property type="molecule type" value="Genomic_DNA"/>
</dbReference>
<comment type="caution">
    <text evidence="2">The sequence shown here is derived from an EMBL/GenBank/DDBJ whole genome shotgun (WGS) entry which is preliminary data.</text>
</comment>
<dbReference type="Proteomes" id="UP000326924">
    <property type="component" value="Unassembled WGS sequence"/>
</dbReference>
<evidence type="ECO:0000256" key="1">
    <source>
        <dbReference type="SAM" id="MobiDB-lite"/>
    </source>
</evidence>
<reference evidence="2 3" key="1">
    <citation type="submission" date="2019-09" db="EMBL/GenBank/DDBJ databases">
        <title>Draft genome of the ectomycorrhizal ascomycete Sphaerosporella brunnea.</title>
        <authorList>
            <consortium name="DOE Joint Genome Institute"/>
            <person name="Benucci G.M."/>
            <person name="Marozzi G."/>
            <person name="Antonielli L."/>
            <person name="Sanchez S."/>
            <person name="Marco P."/>
            <person name="Wang X."/>
            <person name="Falini L.B."/>
            <person name="Barry K."/>
            <person name="Haridas S."/>
            <person name="Lipzen A."/>
            <person name="Labutti K."/>
            <person name="Grigoriev I.V."/>
            <person name="Murat C."/>
            <person name="Martin F."/>
            <person name="Albertini E."/>
            <person name="Donnini D."/>
            <person name="Bonito G."/>
        </authorList>
    </citation>
    <scope>NUCLEOTIDE SEQUENCE [LARGE SCALE GENOMIC DNA]</scope>
    <source>
        <strain evidence="2 3">Sb_GMNB300</strain>
    </source>
</reference>
<gene>
    <name evidence="2" type="ORF">FN846DRAFT_203481</name>
</gene>
<feature type="region of interest" description="Disordered" evidence="1">
    <location>
        <begin position="229"/>
        <end position="253"/>
    </location>
</feature>
<dbReference type="AlphaFoldDB" id="A0A5J5F7R5"/>
<proteinExistence type="predicted"/>
<protein>
    <submittedName>
        <fullName evidence="2">Uncharacterized protein</fullName>
    </submittedName>
</protein>
<evidence type="ECO:0000313" key="2">
    <source>
        <dbReference type="EMBL" id="KAA8913006.1"/>
    </source>
</evidence>
<name>A0A5J5F7R5_9PEZI</name>